<reference evidence="2" key="1">
    <citation type="submission" date="2020-03" db="EMBL/GenBank/DDBJ databases">
        <authorList>
            <person name="Weist P."/>
        </authorList>
    </citation>
    <scope>NUCLEOTIDE SEQUENCE</scope>
</reference>
<dbReference type="EMBL" id="CADEAL010003906">
    <property type="protein sequence ID" value="CAB1446165.1"/>
    <property type="molecule type" value="Genomic_DNA"/>
</dbReference>
<evidence type="ECO:0000256" key="1">
    <source>
        <dbReference type="SAM" id="MobiDB-lite"/>
    </source>
</evidence>
<dbReference type="Proteomes" id="UP001153269">
    <property type="component" value="Unassembled WGS sequence"/>
</dbReference>
<name>A0A9N7Z279_PLEPL</name>
<sequence>MTGAVIVSSADTSEQEVRKRKKKRRREMEEEAQEKDLYSGAQTRPDQAHLAFISLLPFLSFLHFFSLPPHSIRTQTEYPLRRFSSATPISFTPISEYHPQAD</sequence>
<dbReference type="AlphaFoldDB" id="A0A9N7Z279"/>
<comment type="caution">
    <text evidence="2">The sequence shown here is derived from an EMBL/GenBank/DDBJ whole genome shotgun (WGS) entry which is preliminary data.</text>
</comment>
<evidence type="ECO:0000313" key="2">
    <source>
        <dbReference type="EMBL" id="CAB1446165.1"/>
    </source>
</evidence>
<organism evidence="2 3">
    <name type="scientific">Pleuronectes platessa</name>
    <name type="common">European plaice</name>
    <dbReference type="NCBI Taxonomy" id="8262"/>
    <lineage>
        <taxon>Eukaryota</taxon>
        <taxon>Metazoa</taxon>
        <taxon>Chordata</taxon>
        <taxon>Craniata</taxon>
        <taxon>Vertebrata</taxon>
        <taxon>Euteleostomi</taxon>
        <taxon>Actinopterygii</taxon>
        <taxon>Neopterygii</taxon>
        <taxon>Teleostei</taxon>
        <taxon>Neoteleostei</taxon>
        <taxon>Acanthomorphata</taxon>
        <taxon>Carangaria</taxon>
        <taxon>Pleuronectiformes</taxon>
        <taxon>Pleuronectoidei</taxon>
        <taxon>Pleuronectidae</taxon>
        <taxon>Pleuronectes</taxon>
    </lineage>
</organism>
<gene>
    <name evidence="2" type="ORF">PLEPLA_LOCUS33904</name>
</gene>
<proteinExistence type="predicted"/>
<keyword evidence="3" id="KW-1185">Reference proteome</keyword>
<evidence type="ECO:0000313" key="3">
    <source>
        <dbReference type="Proteomes" id="UP001153269"/>
    </source>
</evidence>
<accession>A0A9N7Z279</accession>
<protein>
    <submittedName>
        <fullName evidence="2">Uncharacterized protein</fullName>
    </submittedName>
</protein>
<feature type="region of interest" description="Disordered" evidence="1">
    <location>
        <begin position="1"/>
        <end position="42"/>
    </location>
</feature>